<reference evidence="3 4" key="1">
    <citation type="journal article" date="2010" name="Science">
        <title>Genomic analysis of organismal complexity in the multicellular green alga Volvox carteri.</title>
        <authorList>
            <person name="Prochnik S.E."/>
            <person name="Umen J."/>
            <person name="Nedelcu A.M."/>
            <person name="Hallmann A."/>
            <person name="Miller S.M."/>
            <person name="Nishii I."/>
            <person name="Ferris P."/>
            <person name="Kuo A."/>
            <person name="Mitros T."/>
            <person name="Fritz-Laylin L.K."/>
            <person name="Hellsten U."/>
            <person name="Chapman J."/>
            <person name="Simakov O."/>
            <person name="Rensing S.A."/>
            <person name="Terry A."/>
            <person name="Pangilinan J."/>
            <person name="Kapitonov V."/>
            <person name="Jurka J."/>
            <person name="Salamov A."/>
            <person name="Shapiro H."/>
            <person name="Schmutz J."/>
            <person name="Grimwood J."/>
            <person name="Lindquist E."/>
            <person name="Lucas S."/>
            <person name="Grigoriev I.V."/>
            <person name="Schmitt R."/>
            <person name="Kirk D."/>
            <person name="Rokhsar D.S."/>
        </authorList>
    </citation>
    <scope>NUCLEOTIDE SEQUENCE [LARGE SCALE GENOMIC DNA]</scope>
    <source>
        <strain evidence="4">f. Nagariensis / Eve</strain>
    </source>
</reference>
<name>D8TWL8_VOLCA</name>
<feature type="region of interest" description="Disordered" evidence="1">
    <location>
        <begin position="286"/>
        <end position="305"/>
    </location>
</feature>
<organism evidence="4">
    <name type="scientific">Volvox carteri f. nagariensis</name>
    <dbReference type="NCBI Taxonomy" id="3068"/>
    <lineage>
        <taxon>Eukaryota</taxon>
        <taxon>Viridiplantae</taxon>
        <taxon>Chlorophyta</taxon>
        <taxon>core chlorophytes</taxon>
        <taxon>Chlorophyceae</taxon>
        <taxon>CS clade</taxon>
        <taxon>Chlamydomonadales</taxon>
        <taxon>Volvocaceae</taxon>
        <taxon>Volvox</taxon>
    </lineage>
</organism>
<feature type="compositionally biased region" description="Low complexity" evidence="1">
    <location>
        <begin position="429"/>
        <end position="443"/>
    </location>
</feature>
<gene>
    <name evidence="3" type="ORF">VOLCADRAFT_91272</name>
</gene>
<dbReference type="GeneID" id="9618104"/>
<dbReference type="AlphaFoldDB" id="D8TWL8"/>
<protein>
    <submittedName>
        <fullName evidence="3">Uncharacterized protein</fullName>
    </submittedName>
</protein>
<evidence type="ECO:0000256" key="1">
    <source>
        <dbReference type="SAM" id="MobiDB-lite"/>
    </source>
</evidence>
<evidence type="ECO:0000256" key="2">
    <source>
        <dbReference type="SAM" id="SignalP"/>
    </source>
</evidence>
<evidence type="ECO:0000313" key="4">
    <source>
        <dbReference type="Proteomes" id="UP000001058"/>
    </source>
</evidence>
<accession>D8TWL8</accession>
<evidence type="ECO:0000313" key="3">
    <source>
        <dbReference type="EMBL" id="EFJ48072.1"/>
    </source>
</evidence>
<dbReference type="RefSeq" id="XP_002950757.1">
    <property type="nucleotide sequence ID" value="XM_002950711.1"/>
</dbReference>
<keyword evidence="2" id="KW-0732">Signal</keyword>
<dbReference type="OrthoDB" id="552781at2759"/>
<dbReference type="Proteomes" id="UP000001058">
    <property type="component" value="Unassembled WGS sequence"/>
</dbReference>
<feature type="chain" id="PRO_5003123955" evidence="2">
    <location>
        <begin position="30"/>
        <end position="632"/>
    </location>
</feature>
<dbReference type="EMBL" id="GL378341">
    <property type="protein sequence ID" value="EFJ48072.1"/>
    <property type="molecule type" value="Genomic_DNA"/>
</dbReference>
<dbReference type="InParanoid" id="D8TWL8"/>
<dbReference type="KEGG" id="vcn:VOLCADRAFT_91272"/>
<feature type="signal peptide" evidence="2">
    <location>
        <begin position="1"/>
        <end position="29"/>
    </location>
</feature>
<feature type="region of interest" description="Disordered" evidence="1">
    <location>
        <begin position="414"/>
        <end position="446"/>
    </location>
</feature>
<keyword evidence="4" id="KW-1185">Reference proteome</keyword>
<proteinExistence type="predicted"/>
<feature type="region of interest" description="Disordered" evidence="1">
    <location>
        <begin position="310"/>
        <end position="342"/>
    </location>
</feature>
<sequence>MSPAIPALKSGRLRTLLFSSVLFAHLVAAAGPADAQPQENANVVSVVEAGERRSLLADFPKGPLISMIHETIKDEIHNSTQGIEKQVAKIVAKQIGDQVISDMSNMTSGALNSMGFSNPQQLGQYIGSWAGWLVTILTSAANTVIVHGGGGGGGVGGGGGDDDVIAGPTEGTDEVTVNVAGPGADGEEYGNVSNEAGGGSGAVNAAVLGNVTEADLLRLQGVLRQLHELHEKMPSVGKASASAAAAAGGSPGAAGAAYGSGPTNRTALEEAVSKLVWRALLKKESMTAGDGGDGGGSAVPFRAVADGGDVPVGPVRGLTGTNDLPTDANGNGNDSDGDDGDDAAAAAAAAAALRGALEKNDVAAASEAVAALLDSLRIGDARIATSFDNGSGGGDVITPTSIAVPPAAAASPQLVPLPKARGPKPAKAGGPSRPIRPGPIDGPNVNVGRDLNGRTARSRQLAEASVNKISYGRGKRYADSPDATEDTDAAALDPIELRYSTGSGPGNAYGSEYDTEDTAKTTATASLASDDQVLDFIQALITRVAGPQVAVKVGVDDGGGAAATAAAAAGADAIRTRQAVPFPQVASRSRVDDKPANANVNPIVLPGLQRSGPEISHGGVGKLSAPCPPCRC</sequence>